<comment type="caution">
    <text evidence="1">The sequence shown here is derived from an EMBL/GenBank/DDBJ whole genome shotgun (WGS) entry which is preliminary data.</text>
</comment>
<dbReference type="Proteomes" id="UP000175691">
    <property type="component" value="Unassembled WGS sequence"/>
</dbReference>
<proteinExistence type="predicted"/>
<dbReference type="OrthoDB" id="5588378at2"/>
<dbReference type="STRING" id="1656094.BFC18_04720"/>
<accession>A0A1E7ZES6</accession>
<name>A0A1E7ZES6_9ALTE</name>
<evidence type="ECO:0000313" key="1">
    <source>
        <dbReference type="EMBL" id="OFC72011.1"/>
    </source>
</evidence>
<evidence type="ECO:0000313" key="2">
    <source>
        <dbReference type="Proteomes" id="UP000175691"/>
    </source>
</evidence>
<sequence length="156" mass="17704">MRDLSNVSEMNTACSNAYRDWEQVIIAANRDYEIDAYNMARMRYLSAISIANSMIEIAPCARPVVGALLVSYHNLADLFERLKQQGEAAKLHQTLQTHIHKLAYQFPDSPVLCWGQRIACEQLYLFQQRNDDPALFNTNQNISPVKTGLSSTSNLH</sequence>
<reference evidence="1 2" key="1">
    <citation type="submission" date="2016-08" db="EMBL/GenBank/DDBJ databases">
        <authorList>
            <person name="Seilhamer J.J."/>
        </authorList>
    </citation>
    <scope>NUCLEOTIDE SEQUENCE [LARGE SCALE GENOMIC DNA]</scope>
    <source>
        <strain evidence="1 2">KCTC 42603</strain>
    </source>
</reference>
<organism evidence="1 2">
    <name type="scientific">Alteromonas confluentis</name>
    <dbReference type="NCBI Taxonomy" id="1656094"/>
    <lineage>
        <taxon>Bacteria</taxon>
        <taxon>Pseudomonadati</taxon>
        <taxon>Pseudomonadota</taxon>
        <taxon>Gammaproteobacteria</taxon>
        <taxon>Alteromonadales</taxon>
        <taxon>Alteromonadaceae</taxon>
        <taxon>Alteromonas/Salinimonas group</taxon>
        <taxon>Alteromonas</taxon>
    </lineage>
</organism>
<protein>
    <recommendedName>
        <fullName evidence="3">Tetratricopeptide repeat protein</fullName>
    </recommendedName>
</protein>
<dbReference type="AlphaFoldDB" id="A0A1E7ZES6"/>
<dbReference type="RefSeq" id="WP_070123793.1">
    <property type="nucleotide sequence ID" value="NZ_MDHN01000008.1"/>
</dbReference>
<keyword evidence="2" id="KW-1185">Reference proteome</keyword>
<dbReference type="EMBL" id="MDHN01000008">
    <property type="protein sequence ID" value="OFC72011.1"/>
    <property type="molecule type" value="Genomic_DNA"/>
</dbReference>
<gene>
    <name evidence="1" type="ORF">BFC18_04720</name>
</gene>
<evidence type="ECO:0008006" key="3">
    <source>
        <dbReference type="Google" id="ProtNLM"/>
    </source>
</evidence>